<dbReference type="AlphaFoldDB" id="A0AAU9J488"/>
<dbReference type="Proteomes" id="UP001162131">
    <property type="component" value="Unassembled WGS sequence"/>
</dbReference>
<evidence type="ECO:0000313" key="2">
    <source>
        <dbReference type="Proteomes" id="UP001162131"/>
    </source>
</evidence>
<accession>A0AAU9J488</accession>
<dbReference type="PANTHER" id="PTHR14614:SF132">
    <property type="entry name" value="PROTEIN-LYSINE METHYLTRANSFERASE C42C1.13"/>
    <property type="match status" value="1"/>
</dbReference>
<name>A0AAU9J488_9CILI</name>
<dbReference type="PANTHER" id="PTHR14614">
    <property type="entry name" value="HEPATOCELLULAR CARCINOMA-ASSOCIATED ANTIGEN"/>
    <property type="match status" value="1"/>
</dbReference>
<sequence>MNLPPPVIRHILLEENKNIDIKDQVFFQTGNDGVHQWESGIVLARFVLWAENLHGKILELGSGSGLAGITCSKYRNFEEVVLTDYNERVIANMTENAALNHARVSIKYMDWTNASTYLDTRFDFIIGSDLIYDGAPIRELIRTIAAHLAQTGSCYIIMPNKRKMTPVFITEIEQAGLQVESSPLLDERYRESPSENKAQGYRDFIELQLHTYILYTIKFNNLE</sequence>
<dbReference type="InterPro" id="IPR019410">
    <property type="entry name" value="Methyltransf_16"/>
</dbReference>
<proteinExistence type="predicted"/>
<dbReference type="SUPFAM" id="SSF53335">
    <property type="entry name" value="S-adenosyl-L-methionine-dependent methyltransferases"/>
    <property type="match status" value="1"/>
</dbReference>
<dbReference type="InterPro" id="IPR029063">
    <property type="entry name" value="SAM-dependent_MTases_sf"/>
</dbReference>
<keyword evidence="2" id="KW-1185">Reference proteome</keyword>
<evidence type="ECO:0000313" key="1">
    <source>
        <dbReference type="EMBL" id="CAG9320096.1"/>
    </source>
</evidence>
<gene>
    <name evidence="1" type="ORF">BSTOLATCC_MIC25332</name>
</gene>
<dbReference type="Pfam" id="PF10294">
    <property type="entry name" value="Methyltransf_16"/>
    <property type="match status" value="1"/>
</dbReference>
<protein>
    <recommendedName>
        <fullName evidence="3">Calmodulin-lysine N-methyltransferase</fullName>
    </recommendedName>
</protein>
<dbReference type="Gene3D" id="3.40.50.150">
    <property type="entry name" value="Vaccinia Virus protein VP39"/>
    <property type="match status" value="1"/>
</dbReference>
<comment type="caution">
    <text evidence="1">The sequence shown here is derived from an EMBL/GenBank/DDBJ whole genome shotgun (WGS) entry which is preliminary data.</text>
</comment>
<dbReference type="CDD" id="cd02440">
    <property type="entry name" value="AdoMet_MTases"/>
    <property type="match status" value="1"/>
</dbReference>
<reference evidence="1" key="1">
    <citation type="submission" date="2021-09" db="EMBL/GenBank/DDBJ databases">
        <authorList>
            <consortium name="AG Swart"/>
            <person name="Singh M."/>
            <person name="Singh A."/>
            <person name="Seah K."/>
            <person name="Emmerich C."/>
        </authorList>
    </citation>
    <scope>NUCLEOTIDE SEQUENCE</scope>
    <source>
        <strain evidence="1">ATCC30299</strain>
    </source>
</reference>
<dbReference type="EMBL" id="CAJZBQ010000024">
    <property type="protein sequence ID" value="CAG9320096.1"/>
    <property type="molecule type" value="Genomic_DNA"/>
</dbReference>
<evidence type="ECO:0008006" key="3">
    <source>
        <dbReference type="Google" id="ProtNLM"/>
    </source>
</evidence>
<organism evidence="1 2">
    <name type="scientific">Blepharisma stoltei</name>
    <dbReference type="NCBI Taxonomy" id="1481888"/>
    <lineage>
        <taxon>Eukaryota</taxon>
        <taxon>Sar</taxon>
        <taxon>Alveolata</taxon>
        <taxon>Ciliophora</taxon>
        <taxon>Postciliodesmatophora</taxon>
        <taxon>Heterotrichea</taxon>
        <taxon>Heterotrichida</taxon>
        <taxon>Blepharismidae</taxon>
        <taxon>Blepharisma</taxon>
    </lineage>
</organism>